<proteinExistence type="inferred from homology"/>
<dbReference type="SUPFAM" id="SSF53067">
    <property type="entry name" value="Actin-like ATPase domain"/>
    <property type="match status" value="2"/>
</dbReference>
<evidence type="ECO:0000256" key="3">
    <source>
        <dbReference type="ARBA" id="ARBA00022777"/>
    </source>
</evidence>
<evidence type="ECO:0000313" key="7">
    <source>
        <dbReference type="Proteomes" id="UP000013776"/>
    </source>
</evidence>
<dbReference type="PANTHER" id="PTHR43435:SF4">
    <property type="entry name" value="FGGY CARBOHYDRATE KINASE DOMAIN-CONTAINING PROTEIN"/>
    <property type="match status" value="1"/>
</dbReference>
<accession>R4XF36</accession>
<organism evidence="6 7">
    <name type="scientific">Taphrina deformans (strain PYCC 5710 / ATCC 11124 / CBS 356.35 / IMI 108563 / JCM 9778 / NBRC 8474)</name>
    <name type="common">Peach leaf curl fungus</name>
    <name type="synonym">Lalaria deformans</name>
    <dbReference type="NCBI Taxonomy" id="1097556"/>
    <lineage>
        <taxon>Eukaryota</taxon>
        <taxon>Fungi</taxon>
        <taxon>Dikarya</taxon>
        <taxon>Ascomycota</taxon>
        <taxon>Taphrinomycotina</taxon>
        <taxon>Taphrinomycetes</taxon>
        <taxon>Taphrinales</taxon>
        <taxon>Taphrinaceae</taxon>
        <taxon>Taphrina</taxon>
    </lineage>
</organism>
<gene>
    <name evidence="6" type="ORF">TAPDE_001872</name>
</gene>
<dbReference type="Proteomes" id="UP000013776">
    <property type="component" value="Unassembled WGS sequence"/>
</dbReference>
<dbReference type="EMBL" id="CAHR02000065">
    <property type="protein sequence ID" value="CCG81972.1"/>
    <property type="molecule type" value="Genomic_DNA"/>
</dbReference>
<dbReference type="NCBIfam" id="TIGR01315">
    <property type="entry name" value="5C_CHO_kinase"/>
    <property type="match status" value="1"/>
</dbReference>
<dbReference type="eggNOG" id="KOG2517">
    <property type="taxonomic scope" value="Eukaryota"/>
</dbReference>
<evidence type="ECO:0000259" key="4">
    <source>
        <dbReference type="Pfam" id="PF00370"/>
    </source>
</evidence>
<feature type="domain" description="Carbohydrate kinase FGGY C-terminal" evidence="5">
    <location>
        <begin position="312"/>
        <end position="522"/>
    </location>
</feature>
<dbReference type="InterPro" id="IPR043129">
    <property type="entry name" value="ATPase_NBD"/>
</dbReference>
<dbReference type="InterPro" id="IPR018484">
    <property type="entry name" value="FGGY_N"/>
</dbReference>
<dbReference type="STRING" id="1097556.R4XF36"/>
<dbReference type="Gene3D" id="1.20.58.2240">
    <property type="match status" value="1"/>
</dbReference>
<dbReference type="InterPro" id="IPR018485">
    <property type="entry name" value="FGGY_C"/>
</dbReference>
<feature type="domain" description="Carbohydrate kinase FGGY N-terminal" evidence="4">
    <location>
        <begin position="4"/>
        <end position="272"/>
    </location>
</feature>
<sequence length="585" mass="63366">MGDYYIGVDVGTGSARACIIDDKGEILSIASKPTKLFRSGPDIYEQSTEDIWTAICECTNRVIRDSGIAKELVRGIGFDATCSLAVLNRKTNEPMSVQGPHFKDTTHSVILWADHRARDQTDRINATGHNLLRYVGGTMSLEMEMPKILWLKEHMPADLFEQCKFYDLPDYLTFQATGNEARSNCSIVCKMGFVPVGVDDSREGWSREFCSKIGLEDFNREDFAAIGGIPGKNGRVLSAGEFVGGLTDEAAEQMGLKAGTPVGSGVIDAYAGWAGTVGAKVDTDSLENGFKSLGLNESESSGSAIDMASHRLAAVAGTSTCHLAISKNPVFVPGVWGPYKGALIPNYWMAEGGQSATGSLLHHILTTHGASKVAEEEAAKAGYGIFEFLNRRLESIRAEVDAPSIAYLIRHTFMYPDYHGNRSPLADPDMRGVIVGLGMDSDIDALATHYYAALEAIGMQTRHIVDSLNKAGHEITSIFMSGGQCKNPLLMHLLASCTGLPVVMPEYIDAAVVLGSAFLGVQASTGEPLWDVMARLSKSGKIVYPSEDEDEMRLLGVKYKVFLDMADSQRRYRAAVDAVDVLDEE</sequence>
<dbReference type="InterPro" id="IPR006003">
    <property type="entry name" value="FGGY_RbtK-like"/>
</dbReference>
<dbReference type="GO" id="GO:0019321">
    <property type="term" value="P:pentose metabolic process"/>
    <property type="evidence" value="ECO:0007669"/>
    <property type="project" value="TreeGrafter"/>
</dbReference>
<comment type="similarity">
    <text evidence="1">Belongs to the FGGY kinase family.</text>
</comment>
<evidence type="ECO:0000256" key="1">
    <source>
        <dbReference type="ARBA" id="ARBA00009156"/>
    </source>
</evidence>
<dbReference type="GO" id="GO:0005737">
    <property type="term" value="C:cytoplasm"/>
    <property type="evidence" value="ECO:0007669"/>
    <property type="project" value="TreeGrafter"/>
</dbReference>
<evidence type="ECO:0000313" key="6">
    <source>
        <dbReference type="EMBL" id="CCG81972.1"/>
    </source>
</evidence>
<dbReference type="OrthoDB" id="203824at2759"/>
<keyword evidence="2" id="KW-0808">Transferase</keyword>
<reference evidence="6 7" key="1">
    <citation type="journal article" date="2013" name="MBio">
        <title>Genome sequencing of the plant pathogen Taphrina deformans, the causal agent of peach leaf curl.</title>
        <authorList>
            <person name="Cisse O.H."/>
            <person name="Almeida J.M.G.C.F."/>
            <person name="Fonseca A."/>
            <person name="Kumar A.A."/>
            <person name="Salojaervi J."/>
            <person name="Overmyer K."/>
            <person name="Hauser P.M."/>
            <person name="Pagni M."/>
        </authorList>
    </citation>
    <scope>NUCLEOTIDE SEQUENCE [LARGE SCALE GENOMIC DNA]</scope>
    <source>
        <strain evidence="7">PYCC 5710 / ATCC 11124 / CBS 356.35 / IMI 108563 / JCM 9778 / NBRC 8474</strain>
    </source>
</reference>
<dbReference type="CDD" id="cd07782">
    <property type="entry name" value="ASKHA_NBD_FGGY_D-RBK"/>
    <property type="match status" value="1"/>
</dbReference>
<dbReference type="Gene3D" id="3.30.420.40">
    <property type="match status" value="1"/>
</dbReference>
<dbReference type="VEuPathDB" id="FungiDB:TAPDE_001872"/>
<evidence type="ECO:0000259" key="5">
    <source>
        <dbReference type="Pfam" id="PF02782"/>
    </source>
</evidence>
<name>R4XF36_TAPDE</name>
<dbReference type="PANTHER" id="PTHR43435">
    <property type="entry name" value="RIBULOKINASE"/>
    <property type="match status" value="1"/>
</dbReference>
<dbReference type="PIRSF" id="PIRSF000538">
    <property type="entry name" value="GlpK"/>
    <property type="match status" value="1"/>
</dbReference>
<evidence type="ECO:0000256" key="2">
    <source>
        <dbReference type="ARBA" id="ARBA00022679"/>
    </source>
</evidence>
<dbReference type="Pfam" id="PF00370">
    <property type="entry name" value="FGGY_N"/>
    <property type="match status" value="1"/>
</dbReference>
<dbReference type="GO" id="GO:0019150">
    <property type="term" value="F:D-ribulokinase activity"/>
    <property type="evidence" value="ECO:0007669"/>
    <property type="project" value="TreeGrafter"/>
</dbReference>
<keyword evidence="3 6" id="KW-0418">Kinase</keyword>
<dbReference type="AlphaFoldDB" id="R4XF36"/>
<keyword evidence="7" id="KW-1185">Reference proteome</keyword>
<dbReference type="Pfam" id="PF02782">
    <property type="entry name" value="FGGY_C"/>
    <property type="match status" value="1"/>
</dbReference>
<protein>
    <submittedName>
        <fullName evidence="6">FGGY-family carbohydrate kinase</fullName>
    </submittedName>
</protein>
<comment type="caution">
    <text evidence="6">The sequence shown here is derived from an EMBL/GenBank/DDBJ whole genome shotgun (WGS) entry which is preliminary data.</text>
</comment>
<dbReference type="InterPro" id="IPR000577">
    <property type="entry name" value="Carb_kinase_FGGY"/>
</dbReference>